<dbReference type="InterPro" id="IPR036380">
    <property type="entry name" value="Isochorismatase-like_sf"/>
</dbReference>
<keyword evidence="1" id="KW-0378">Hydrolase</keyword>
<reference evidence="3 4" key="1">
    <citation type="submission" date="2014-09" db="EMBL/GenBank/DDBJ databases">
        <title>Using Illumina technology Improving SMRT sequencing Genome Assembly by RASTools.</title>
        <authorList>
            <person name="Zhou Y."/>
            <person name="Ma T."/>
            <person name="Liu T."/>
        </authorList>
    </citation>
    <scope>NUCLEOTIDE SEQUENCE [LARGE SCALE GENOMIC DNA]</scope>
    <source>
        <strain evidence="3 4">ATCC 55669</strain>
    </source>
</reference>
<evidence type="ECO:0000313" key="4">
    <source>
        <dbReference type="Proteomes" id="UP000033200"/>
    </source>
</evidence>
<gene>
    <name evidence="3" type="ORF">MC45_08670</name>
</gene>
<dbReference type="Gene3D" id="3.40.50.850">
    <property type="entry name" value="Isochorismatase-like"/>
    <property type="match status" value="1"/>
</dbReference>
<organism evidence="3 4">
    <name type="scientific">Sphingomonas taxi</name>
    <dbReference type="NCBI Taxonomy" id="1549858"/>
    <lineage>
        <taxon>Bacteria</taxon>
        <taxon>Pseudomonadati</taxon>
        <taxon>Pseudomonadota</taxon>
        <taxon>Alphaproteobacteria</taxon>
        <taxon>Sphingomonadales</taxon>
        <taxon>Sphingomonadaceae</taxon>
        <taxon>Sphingomonas</taxon>
    </lineage>
</organism>
<dbReference type="EMBL" id="CP009571">
    <property type="protein sequence ID" value="AIT06429.1"/>
    <property type="molecule type" value="Genomic_DNA"/>
</dbReference>
<dbReference type="KEGG" id="stax:MC45_08670"/>
<sequence>MTRAFLVIDIQNDYFPGGVLPLWEAEAVEARIVAAIGRAKAQGDRVILVRHESPADAGPFVRGSAGAEIRPAILAAAGDAPVVVKRHADAFQDTDLAAHLTGIDELIVGGMMTQNCVVFTALSRAADGWRVQVVGDLCTAPIEVVHRIALNALGSKTVVSAAADVWR</sequence>
<dbReference type="Pfam" id="PF00857">
    <property type="entry name" value="Isochorismatase"/>
    <property type="match status" value="1"/>
</dbReference>
<dbReference type="Proteomes" id="UP000033200">
    <property type="component" value="Chromosome"/>
</dbReference>
<accession>A0A097EFT2</accession>
<dbReference type="InterPro" id="IPR000868">
    <property type="entry name" value="Isochorismatase-like_dom"/>
</dbReference>
<dbReference type="InterPro" id="IPR050272">
    <property type="entry name" value="Isochorismatase-like_hydrls"/>
</dbReference>
<evidence type="ECO:0000313" key="3">
    <source>
        <dbReference type="EMBL" id="AIT06429.1"/>
    </source>
</evidence>
<dbReference type="GO" id="GO:0016787">
    <property type="term" value="F:hydrolase activity"/>
    <property type="evidence" value="ECO:0007669"/>
    <property type="project" value="UniProtKB-KW"/>
</dbReference>
<proteinExistence type="predicted"/>
<evidence type="ECO:0000259" key="2">
    <source>
        <dbReference type="Pfam" id="PF00857"/>
    </source>
</evidence>
<evidence type="ECO:0000256" key="1">
    <source>
        <dbReference type="ARBA" id="ARBA00022801"/>
    </source>
</evidence>
<dbReference type="HOGENOM" id="CLU_068979_5_1_5"/>
<dbReference type="eggNOG" id="COG1335">
    <property type="taxonomic scope" value="Bacteria"/>
</dbReference>
<dbReference type="AlphaFoldDB" id="A0A097EFT2"/>
<dbReference type="STRING" id="1549858.MC45_08670"/>
<dbReference type="RefSeq" id="WP_038661906.1">
    <property type="nucleotide sequence ID" value="NZ_CP009571.1"/>
</dbReference>
<keyword evidence="4" id="KW-1185">Reference proteome</keyword>
<dbReference type="PANTHER" id="PTHR43540">
    <property type="entry name" value="PEROXYUREIDOACRYLATE/UREIDOACRYLATE AMIDOHYDROLASE-RELATED"/>
    <property type="match status" value="1"/>
</dbReference>
<dbReference type="PANTHER" id="PTHR43540:SF15">
    <property type="entry name" value="BLR5631 PROTEIN"/>
    <property type="match status" value="1"/>
</dbReference>
<protein>
    <submittedName>
        <fullName evidence="3">Isochorismatase</fullName>
    </submittedName>
</protein>
<name>A0A097EFT2_9SPHN</name>
<feature type="domain" description="Isochorismatase-like" evidence="2">
    <location>
        <begin position="4"/>
        <end position="154"/>
    </location>
</feature>
<dbReference type="SUPFAM" id="SSF52499">
    <property type="entry name" value="Isochorismatase-like hydrolases"/>
    <property type="match status" value="1"/>
</dbReference>